<keyword evidence="4" id="KW-0410">Iron transport</keyword>
<evidence type="ECO:0000256" key="1">
    <source>
        <dbReference type="ARBA" id="ARBA00004571"/>
    </source>
</evidence>
<gene>
    <name evidence="15" type="ORF">GGQ88_000063</name>
</gene>
<reference evidence="15 16" key="1">
    <citation type="submission" date="2020-08" db="EMBL/GenBank/DDBJ databases">
        <title>Genomic Encyclopedia of Type Strains, Phase IV (KMG-IV): sequencing the most valuable type-strain genomes for metagenomic binning, comparative biology and taxonomic classification.</title>
        <authorList>
            <person name="Goeker M."/>
        </authorList>
    </citation>
    <scope>NUCLEOTIDE SEQUENCE [LARGE SCALE GENOMIC DNA]</scope>
    <source>
        <strain evidence="15 16">DSM 14552</strain>
    </source>
</reference>
<comment type="subcellular location">
    <subcellularLocation>
        <location evidence="1">Cell outer membrane</location>
        <topology evidence="1">Multi-pass membrane protein</topology>
    </subcellularLocation>
</comment>
<evidence type="ECO:0000313" key="15">
    <source>
        <dbReference type="EMBL" id="MBB3858823.1"/>
    </source>
</evidence>
<keyword evidence="9 11" id="KW-0472">Membrane</keyword>
<dbReference type="PANTHER" id="PTHR32552:SF81">
    <property type="entry name" value="TONB-DEPENDENT OUTER MEMBRANE RECEPTOR"/>
    <property type="match status" value="1"/>
</dbReference>
<keyword evidence="6" id="KW-0408">Iron</keyword>
<keyword evidence="10" id="KW-0998">Cell outer membrane</keyword>
<dbReference type="Pfam" id="PF00593">
    <property type="entry name" value="TonB_dep_Rec_b-barrel"/>
    <property type="match status" value="1"/>
</dbReference>
<evidence type="ECO:0000256" key="3">
    <source>
        <dbReference type="ARBA" id="ARBA00022452"/>
    </source>
</evidence>
<dbReference type="EMBL" id="JACICY010000001">
    <property type="protein sequence ID" value="MBB3858823.1"/>
    <property type="molecule type" value="Genomic_DNA"/>
</dbReference>
<comment type="caution">
    <text evidence="15">The sequence shown here is derived from an EMBL/GenBank/DDBJ whole genome shotgun (WGS) entry which is preliminary data.</text>
</comment>
<evidence type="ECO:0000256" key="12">
    <source>
        <dbReference type="SAM" id="SignalP"/>
    </source>
</evidence>
<keyword evidence="15" id="KW-0675">Receptor</keyword>
<name>A0A7W5ZTJ4_9SPHN</name>
<keyword evidence="2" id="KW-0813">Transport</keyword>
<accession>A0A7W5ZTJ4</accession>
<evidence type="ECO:0000256" key="4">
    <source>
        <dbReference type="ARBA" id="ARBA00022496"/>
    </source>
</evidence>
<sequence length="803" mass="84437">MRLLHLSLTAAVVVASPAHARDATVDTTAGRAGTVAVTLARQTGTSIIVVDRVIADRMVPPIRGRISAERAVRQLARAAGGQAVPAGPLAWRIIAAPAAKPAARVTRADIPPRPVTATAPLEGPPPVPILVVGSKRGLTLGQFPGRVTIIDGRDLAAGGIGGTEKIIQRIATVTSTHLGSGRDKLFIRGIADSSFSGSTQATVGQYLGDLRLSYNSPDPDLRLSDVDKVEVLEGPQGALYGSGSLGGIVRIVPRMPVQGSASASAQIGGALTQHGGIGGDASATLNLPIAGEVAALRLTADAAHEGGYIDKPFVGKRDVNGTRILGGRAILRIEPMPDLTLDLIGFGQSTRAEDSQYADRNGPPLVSSARVGEGARADYVQGQVVISTRLGAVQLRSSTGVTQQKLNERYDATATTGAPRVFDQTNDTRMIAHETRVWSTTADGTGWLAGVSYTHNDARLVRRFIDDGVVNTATGVRNSVDEITLYGEASLPLLPGLTATGGGRYTHSRLGGAGLDVSAFLARAMSEVTANRTEARFLPSASLLARLGPETELYLRYQQGFRPGGLAVENDFVRRFRNDHTATFEFGGRFGRPDSGPFDVAFSLSYTRWSDIQADFIDAAGLPSSANIGDGRVWSASLSGGVALAPGLRLDGGVTINHSRVDEPGPAALFTLAANLGYREQIAAFYGRTTQIPNIARFSGRVGIAWNRDIGRDLALDLRGWASYVGRSRLGIGPELGEPQGDYLDSGAMVRIGRDGTGVTLGVTNIANARGNRFSLGTPFSVGREQVTPLRPRTVRLGFDASF</sequence>
<feature type="domain" description="TonB-dependent receptor plug" evidence="14">
    <location>
        <begin position="143"/>
        <end position="248"/>
    </location>
</feature>
<organism evidence="15 16">
    <name type="scientific">Novosphingobium hassiacum</name>
    <dbReference type="NCBI Taxonomy" id="173676"/>
    <lineage>
        <taxon>Bacteria</taxon>
        <taxon>Pseudomonadati</taxon>
        <taxon>Pseudomonadota</taxon>
        <taxon>Alphaproteobacteria</taxon>
        <taxon>Sphingomonadales</taxon>
        <taxon>Sphingomonadaceae</taxon>
        <taxon>Novosphingobium</taxon>
    </lineage>
</organism>
<evidence type="ECO:0000256" key="11">
    <source>
        <dbReference type="RuleBase" id="RU003357"/>
    </source>
</evidence>
<evidence type="ECO:0000259" key="13">
    <source>
        <dbReference type="Pfam" id="PF00593"/>
    </source>
</evidence>
<dbReference type="InterPro" id="IPR036942">
    <property type="entry name" value="Beta-barrel_TonB_sf"/>
</dbReference>
<dbReference type="InterPro" id="IPR000531">
    <property type="entry name" value="Beta-barrel_TonB"/>
</dbReference>
<protein>
    <submittedName>
        <fullName evidence="15">Outer membrane receptor protein involved in Fe transport</fullName>
    </submittedName>
</protein>
<evidence type="ECO:0000313" key="16">
    <source>
        <dbReference type="Proteomes" id="UP000562395"/>
    </source>
</evidence>
<feature type="signal peptide" evidence="12">
    <location>
        <begin position="1"/>
        <end position="20"/>
    </location>
</feature>
<keyword evidence="7" id="KW-0406">Ion transport</keyword>
<dbReference type="AlphaFoldDB" id="A0A7W5ZTJ4"/>
<dbReference type="GO" id="GO:0009279">
    <property type="term" value="C:cell outer membrane"/>
    <property type="evidence" value="ECO:0007669"/>
    <property type="project" value="UniProtKB-SubCell"/>
</dbReference>
<dbReference type="Gene3D" id="2.40.170.20">
    <property type="entry name" value="TonB-dependent receptor, beta-barrel domain"/>
    <property type="match status" value="1"/>
</dbReference>
<dbReference type="InterPro" id="IPR039426">
    <property type="entry name" value="TonB-dep_rcpt-like"/>
</dbReference>
<dbReference type="SUPFAM" id="SSF56935">
    <property type="entry name" value="Porins"/>
    <property type="match status" value="1"/>
</dbReference>
<keyword evidence="5" id="KW-0812">Transmembrane</keyword>
<comment type="similarity">
    <text evidence="11">Belongs to the TonB-dependent receptor family.</text>
</comment>
<evidence type="ECO:0000256" key="5">
    <source>
        <dbReference type="ARBA" id="ARBA00022692"/>
    </source>
</evidence>
<dbReference type="InterPro" id="IPR012910">
    <property type="entry name" value="Plug_dom"/>
</dbReference>
<dbReference type="GO" id="GO:0006826">
    <property type="term" value="P:iron ion transport"/>
    <property type="evidence" value="ECO:0007669"/>
    <property type="project" value="UniProtKB-KW"/>
</dbReference>
<proteinExistence type="inferred from homology"/>
<keyword evidence="3" id="KW-1134">Transmembrane beta strand</keyword>
<evidence type="ECO:0000256" key="9">
    <source>
        <dbReference type="ARBA" id="ARBA00023136"/>
    </source>
</evidence>
<feature type="chain" id="PRO_5030694645" evidence="12">
    <location>
        <begin position="21"/>
        <end position="803"/>
    </location>
</feature>
<dbReference type="Proteomes" id="UP000562395">
    <property type="component" value="Unassembled WGS sequence"/>
</dbReference>
<evidence type="ECO:0000256" key="6">
    <source>
        <dbReference type="ARBA" id="ARBA00023004"/>
    </source>
</evidence>
<dbReference type="PANTHER" id="PTHR32552">
    <property type="entry name" value="FERRICHROME IRON RECEPTOR-RELATED"/>
    <property type="match status" value="1"/>
</dbReference>
<keyword evidence="16" id="KW-1185">Reference proteome</keyword>
<evidence type="ECO:0000256" key="7">
    <source>
        <dbReference type="ARBA" id="ARBA00023065"/>
    </source>
</evidence>
<evidence type="ECO:0000256" key="2">
    <source>
        <dbReference type="ARBA" id="ARBA00022448"/>
    </source>
</evidence>
<dbReference type="Gene3D" id="3.55.50.30">
    <property type="match status" value="1"/>
</dbReference>
<feature type="domain" description="TonB-dependent receptor-like beta-barrel" evidence="13">
    <location>
        <begin position="393"/>
        <end position="766"/>
    </location>
</feature>
<evidence type="ECO:0000259" key="14">
    <source>
        <dbReference type="Pfam" id="PF07715"/>
    </source>
</evidence>
<keyword evidence="12" id="KW-0732">Signal</keyword>
<evidence type="ECO:0000256" key="8">
    <source>
        <dbReference type="ARBA" id="ARBA00023077"/>
    </source>
</evidence>
<dbReference type="RefSeq" id="WP_183611037.1">
    <property type="nucleotide sequence ID" value="NZ_JACICY010000001.1"/>
</dbReference>
<dbReference type="Pfam" id="PF07715">
    <property type="entry name" value="Plug"/>
    <property type="match status" value="1"/>
</dbReference>
<keyword evidence="8 11" id="KW-0798">TonB box</keyword>
<evidence type="ECO:0000256" key="10">
    <source>
        <dbReference type="ARBA" id="ARBA00023237"/>
    </source>
</evidence>